<keyword evidence="3" id="KW-1185">Reference proteome</keyword>
<organism evidence="2 3">
    <name type="scientific">Colletotrichum sojae</name>
    <dbReference type="NCBI Taxonomy" id="2175907"/>
    <lineage>
        <taxon>Eukaryota</taxon>
        <taxon>Fungi</taxon>
        <taxon>Dikarya</taxon>
        <taxon>Ascomycota</taxon>
        <taxon>Pezizomycotina</taxon>
        <taxon>Sordariomycetes</taxon>
        <taxon>Hypocreomycetidae</taxon>
        <taxon>Glomerellales</taxon>
        <taxon>Glomerellaceae</taxon>
        <taxon>Colletotrichum</taxon>
        <taxon>Colletotrichum orchidearum species complex</taxon>
    </lineage>
</organism>
<evidence type="ECO:0000256" key="1">
    <source>
        <dbReference type="SAM" id="MobiDB-lite"/>
    </source>
</evidence>
<gene>
    <name evidence="2" type="ORF">CSOJ01_12805</name>
</gene>
<feature type="region of interest" description="Disordered" evidence="1">
    <location>
        <begin position="1"/>
        <end position="38"/>
    </location>
</feature>
<reference evidence="2 3" key="1">
    <citation type="journal article" date="2020" name="Phytopathology">
        <title>Genome Sequence Resources of Colletotrichum truncatum, C. plurivorum, C. musicola, and C. sojae: Four Species Pathogenic to Soybean (Glycine max).</title>
        <authorList>
            <person name="Rogerio F."/>
            <person name="Boufleur T.R."/>
            <person name="Ciampi-Guillardi M."/>
            <person name="Sukno S.A."/>
            <person name="Thon M.R."/>
            <person name="Massola Junior N.S."/>
            <person name="Baroncelli R."/>
        </authorList>
    </citation>
    <scope>NUCLEOTIDE SEQUENCE [LARGE SCALE GENOMIC DNA]</scope>
    <source>
        <strain evidence="2 3">LFN0009</strain>
    </source>
</reference>
<dbReference type="Proteomes" id="UP000652219">
    <property type="component" value="Unassembled WGS sequence"/>
</dbReference>
<evidence type="ECO:0000313" key="3">
    <source>
        <dbReference type="Proteomes" id="UP000652219"/>
    </source>
</evidence>
<protein>
    <submittedName>
        <fullName evidence="2">Uncharacterized protein</fullName>
    </submittedName>
</protein>
<proteinExistence type="predicted"/>
<sequence length="71" mass="7721">MPASGLDSAGDRFVPSGADVETSGRRLGRAPKPQDERFSSLPISNWRVNRRRELADSSAVAAPENLRTRLA</sequence>
<evidence type="ECO:0000313" key="2">
    <source>
        <dbReference type="EMBL" id="KAF6798155.1"/>
    </source>
</evidence>
<name>A0A8H6ITW8_9PEZI</name>
<accession>A0A8H6ITW8</accession>
<comment type="caution">
    <text evidence="2">The sequence shown here is derived from an EMBL/GenBank/DDBJ whole genome shotgun (WGS) entry which is preliminary data.</text>
</comment>
<dbReference type="AlphaFoldDB" id="A0A8H6ITW8"/>
<dbReference type="EMBL" id="WIGN01000342">
    <property type="protein sequence ID" value="KAF6798155.1"/>
    <property type="molecule type" value="Genomic_DNA"/>
</dbReference>